<dbReference type="Proteomes" id="UP000807504">
    <property type="component" value="Unassembled WGS sequence"/>
</dbReference>
<accession>A0A8T0EZ73</accession>
<organism evidence="1 2">
    <name type="scientific">Argiope bruennichi</name>
    <name type="common">Wasp spider</name>
    <name type="synonym">Aranea bruennichi</name>
    <dbReference type="NCBI Taxonomy" id="94029"/>
    <lineage>
        <taxon>Eukaryota</taxon>
        <taxon>Metazoa</taxon>
        <taxon>Ecdysozoa</taxon>
        <taxon>Arthropoda</taxon>
        <taxon>Chelicerata</taxon>
        <taxon>Arachnida</taxon>
        <taxon>Araneae</taxon>
        <taxon>Araneomorphae</taxon>
        <taxon>Entelegynae</taxon>
        <taxon>Araneoidea</taxon>
        <taxon>Araneidae</taxon>
        <taxon>Argiope</taxon>
    </lineage>
</organism>
<reference evidence="1" key="1">
    <citation type="journal article" date="2020" name="bioRxiv">
        <title>Chromosome-level reference genome of the European wasp spider Argiope bruennichi: a resource for studies on range expansion and evolutionary adaptation.</title>
        <authorList>
            <person name="Sheffer M.M."/>
            <person name="Hoppe A."/>
            <person name="Krehenwinkel H."/>
            <person name="Uhl G."/>
            <person name="Kuss A.W."/>
            <person name="Jensen L."/>
            <person name="Jensen C."/>
            <person name="Gillespie R.G."/>
            <person name="Hoff K.J."/>
            <person name="Prost S."/>
        </authorList>
    </citation>
    <scope>NUCLEOTIDE SEQUENCE</scope>
</reference>
<sequence length="174" mass="18414">MRVPPAITAARRTVSSLDPGRPRFMRAAMVAPTGRRSTSPPRPSPISGSLFLEGRCAGGWVHQSELYAQPLPESRHTLTTHPCAGALGPRRTQSPTPSHEVARAPTPVPGRLAMHRQSWSTRTLAPADSALVCILATPSLTNARGPALGVWADTPDSPVLGAHSPRVRQPPGVP</sequence>
<proteinExistence type="predicted"/>
<dbReference type="AlphaFoldDB" id="A0A8T0EZ73"/>
<keyword evidence="2" id="KW-1185">Reference proteome</keyword>
<reference evidence="1" key="2">
    <citation type="submission" date="2020-06" db="EMBL/GenBank/DDBJ databases">
        <authorList>
            <person name="Sheffer M."/>
        </authorList>
    </citation>
    <scope>NUCLEOTIDE SEQUENCE</scope>
</reference>
<evidence type="ECO:0000313" key="2">
    <source>
        <dbReference type="Proteomes" id="UP000807504"/>
    </source>
</evidence>
<comment type="caution">
    <text evidence="1">The sequence shown here is derived from an EMBL/GenBank/DDBJ whole genome shotgun (WGS) entry which is preliminary data.</text>
</comment>
<gene>
    <name evidence="1" type="ORF">HNY73_011605</name>
</gene>
<dbReference type="EMBL" id="JABXBU010000382">
    <property type="protein sequence ID" value="KAF8784166.1"/>
    <property type="molecule type" value="Genomic_DNA"/>
</dbReference>
<protein>
    <submittedName>
        <fullName evidence="1">Uncharacterized protein</fullName>
    </submittedName>
</protein>
<name>A0A8T0EZ73_ARGBR</name>
<evidence type="ECO:0000313" key="1">
    <source>
        <dbReference type="EMBL" id="KAF8784166.1"/>
    </source>
</evidence>